<gene>
    <name evidence="2" type="ORF">COLO4_28424</name>
</gene>
<reference evidence="3" key="1">
    <citation type="submission" date="2013-09" db="EMBL/GenBank/DDBJ databases">
        <title>Corchorus olitorius genome sequencing.</title>
        <authorList>
            <person name="Alam M."/>
            <person name="Haque M.S."/>
            <person name="Islam M.S."/>
            <person name="Emdad E.M."/>
            <person name="Islam M.M."/>
            <person name="Ahmed B."/>
            <person name="Halim A."/>
            <person name="Hossen Q.M.M."/>
            <person name="Hossain M.Z."/>
            <person name="Ahmed R."/>
            <person name="Khan M.M."/>
            <person name="Islam R."/>
            <person name="Rashid M.M."/>
            <person name="Khan S.A."/>
            <person name="Rahman M.S."/>
            <person name="Alam M."/>
            <person name="Yahiya A.S."/>
            <person name="Khan M.S."/>
            <person name="Azam M.S."/>
            <person name="Haque T."/>
            <person name="Lashkar M.Z.H."/>
            <person name="Akhand A.I."/>
            <person name="Morshed G."/>
            <person name="Roy S."/>
            <person name="Uddin K.S."/>
            <person name="Rabeya T."/>
            <person name="Hossain A.S."/>
            <person name="Chowdhury A."/>
            <person name="Snigdha A.R."/>
            <person name="Mortoza M.S."/>
            <person name="Matin S.A."/>
            <person name="Hoque S.M.E."/>
            <person name="Islam M.K."/>
            <person name="Roy D.K."/>
            <person name="Haider R."/>
            <person name="Moosa M.M."/>
            <person name="Elias S.M."/>
            <person name="Hasan A.M."/>
            <person name="Jahan S."/>
            <person name="Shafiuddin M."/>
            <person name="Mahmood N."/>
            <person name="Shommy N.S."/>
        </authorList>
    </citation>
    <scope>NUCLEOTIDE SEQUENCE [LARGE SCALE GENOMIC DNA]</scope>
    <source>
        <strain evidence="3">cv. O-4</strain>
    </source>
</reference>
<dbReference type="Proteomes" id="UP000187203">
    <property type="component" value="Unassembled WGS sequence"/>
</dbReference>
<dbReference type="AlphaFoldDB" id="A0A1R3HKZ5"/>
<evidence type="ECO:0000256" key="1">
    <source>
        <dbReference type="SAM" id="MobiDB-lite"/>
    </source>
</evidence>
<protein>
    <submittedName>
        <fullName evidence="2">Uncharacterized protein</fullName>
    </submittedName>
</protein>
<feature type="region of interest" description="Disordered" evidence="1">
    <location>
        <begin position="65"/>
        <end position="91"/>
    </location>
</feature>
<feature type="compositionally biased region" description="Polar residues" evidence="1">
    <location>
        <begin position="65"/>
        <end position="76"/>
    </location>
</feature>
<evidence type="ECO:0000313" key="2">
    <source>
        <dbReference type="EMBL" id="OMO70970.1"/>
    </source>
</evidence>
<dbReference type="EMBL" id="AWUE01019930">
    <property type="protein sequence ID" value="OMO70970.1"/>
    <property type="molecule type" value="Genomic_DNA"/>
</dbReference>
<organism evidence="2 3">
    <name type="scientific">Corchorus olitorius</name>
    <dbReference type="NCBI Taxonomy" id="93759"/>
    <lineage>
        <taxon>Eukaryota</taxon>
        <taxon>Viridiplantae</taxon>
        <taxon>Streptophyta</taxon>
        <taxon>Embryophyta</taxon>
        <taxon>Tracheophyta</taxon>
        <taxon>Spermatophyta</taxon>
        <taxon>Magnoliopsida</taxon>
        <taxon>eudicotyledons</taxon>
        <taxon>Gunneridae</taxon>
        <taxon>Pentapetalae</taxon>
        <taxon>rosids</taxon>
        <taxon>malvids</taxon>
        <taxon>Malvales</taxon>
        <taxon>Malvaceae</taxon>
        <taxon>Grewioideae</taxon>
        <taxon>Apeibeae</taxon>
        <taxon>Corchorus</taxon>
    </lineage>
</organism>
<comment type="caution">
    <text evidence="2">The sequence shown here is derived from an EMBL/GenBank/DDBJ whole genome shotgun (WGS) entry which is preliminary data.</text>
</comment>
<proteinExistence type="predicted"/>
<evidence type="ECO:0000313" key="3">
    <source>
        <dbReference type="Proteomes" id="UP000187203"/>
    </source>
</evidence>
<keyword evidence="3" id="KW-1185">Reference proteome</keyword>
<sequence length="91" mass="9750">MNGPRIRDGSVGVVTRSGEEGSRFEAEIRELYGDLGLPDSMGMVYPNPLLRDSVTAAKGIAKQISADNQGPSSRESSAPFHFGIQTGIRKN</sequence>
<accession>A0A1R3HKZ5</accession>
<name>A0A1R3HKZ5_9ROSI</name>